<reference evidence="2" key="1">
    <citation type="submission" date="2022-06" db="EMBL/GenBank/DDBJ databases">
        <title>Sneathiella actinostolidae sp. nov., isolated from a sea anemonein the Western Pacific Ocean.</title>
        <authorList>
            <person name="Wei M.J."/>
        </authorList>
    </citation>
    <scope>NUCLEOTIDE SEQUENCE</scope>
    <source>
        <strain evidence="2">PHK-P5</strain>
    </source>
</reference>
<protein>
    <recommendedName>
        <fullName evidence="4">Phasin domain-containing protein</fullName>
    </recommendedName>
</protein>
<evidence type="ECO:0000313" key="3">
    <source>
        <dbReference type="Proteomes" id="UP001056291"/>
    </source>
</evidence>
<proteinExistence type="predicted"/>
<keyword evidence="3" id="KW-1185">Reference proteome</keyword>
<accession>A0ABY4W5A2</accession>
<name>A0ABY4W5A2_9PROT</name>
<evidence type="ECO:0000313" key="2">
    <source>
        <dbReference type="EMBL" id="USG62370.1"/>
    </source>
</evidence>
<evidence type="ECO:0008006" key="4">
    <source>
        <dbReference type="Google" id="ProtNLM"/>
    </source>
</evidence>
<sequence length="127" mass="13433">MSQEQDGLTESNGQEGASAEMPAPPNLETLFQSQTQQIDEAIQKANKAFEVFTNRDQEVTALTQTLSTEVNAVFLIAAAAQTPQLAAASIPAVLALANAAFATVPVTQQKAIAEVSQAFVSIEVDRQ</sequence>
<evidence type="ECO:0000256" key="1">
    <source>
        <dbReference type="SAM" id="MobiDB-lite"/>
    </source>
</evidence>
<dbReference type="RefSeq" id="WP_251936074.1">
    <property type="nucleotide sequence ID" value="NZ_CP098747.1"/>
</dbReference>
<dbReference type="EMBL" id="CP098747">
    <property type="protein sequence ID" value="USG62370.1"/>
    <property type="molecule type" value="Genomic_DNA"/>
</dbReference>
<organism evidence="2 3">
    <name type="scientific">Sneathiella marina</name>
    <dbReference type="NCBI Taxonomy" id="2950108"/>
    <lineage>
        <taxon>Bacteria</taxon>
        <taxon>Pseudomonadati</taxon>
        <taxon>Pseudomonadota</taxon>
        <taxon>Alphaproteobacteria</taxon>
        <taxon>Sneathiellales</taxon>
        <taxon>Sneathiellaceae</taxon>
        <taxon>Sneathiella</taxon>
    </lineage>
</organism>
<dbReference type="Proteomes" id="UP001056291">
    <property type="component" value="Chromosome"/>
</dbReference>
<gene>
    <name evidence="2" type="ORF">NBZ79_05170</name>
</gene>
<feature type="compositionally biased region" description="Polar residues" evidence="1">
    <location>
        <begin position="1"/>
        <end position="15"/>
    </location>
</feature>
<feature type="region of interest" description="Disordered" evidence="1">
    <location>
        <begin position="1"/>
        <end position="28"/>
    </location>
</feature>